<dbReference type="SMART" id="SM01012">
    <property type="entry name" value="ANTAR"/>
    <property type="match status" value="1"/>
</dbReference>
<sequence>MSDQRQGDSQDLQSQIDALTAQIGCDRAAIETLQSDAADTLGRIEDIEAAAALDRQMIAELQDAGVVSREHAAQMERALQSSRTIGTAVGILMAEREIRQDEAFTVLKAASRNSNRKLREVAQELVESR</sequence>
<dbReference type="AlphaFoldDB" id="A0A4V1BMR1"/>
<dbReference type="Proteomes" id="UP000294853">
    <property type="component" value="Chromosome"/>
</dbReference>
<organism evidence="2 3">
    <name type="scientific">Nocardioides seonyuensis</name>
    <dbReference type="NCBI Taxonomy" id="2518371"/>
    <lineage>
        <taxon>Bacteria</taxon>
        <taxon>Bacillati</taxon>
        <taxon>Actinomycetota</taxon>
        <taxon>Actinomycetes</taxon>
        <taxon>Propionibacteriales</taxon>
        <taxon>Nocardioidaceae</taxon>
        <taxon>Nocardioides</taxon>
    </lineage>
</organism>
<evidence type="ECO:0000313" key="2">
    <source>
        <dbReference type="EMBL" id="QBX57252.1"/>
    </source>
</evidence>
<keyword evidence="3" id="KW-1185">Reference proteome</keyword>
<dbReference type="InterPro" id="IPR005561">
    <property type="entry name" value="ANTAR"/>
</dbReference>
<dbReference type="GO" id="GO:0003723">
    <property type="term" value="F:RNA binding"/>
    <property type="evidence" value="ECO:0007669"/>
    <property type="project" value="InterPro"/>
</dbReference>
<feature type="domain" description="ANTAR" evidence="1">
    <location>
        <begin position="65"/>
        <end position="126"/>
    </location>
</feature>
<dbReference type="InterPro" id="IPR011006">
    <property type="entry name" value="CheY-like_superfamily"/>
</dbReference>
<gene>
    <name evidence="2" type="ORF">EXE58_18685</name>
</gene>
<proteinExistence type="predicted"/>
<evidence type="ECO:0000259" key="1">
    <source>
        <dbReference type="PROSITE" id="PS50921"/>
    </source>
</evidence>
<dbReference type="InterPro" id="IPR036388">
    <property type="entry name" value="WH-like_DNA-bd_sf"/>
</dbReference>
<dbReference type="KEGG" id="nsn:EXE58_18685"/>
<name>A0A4V1BMR1_9ACTN</name>
<protein>
    <submittedName>
        <fullName evidence="2">ANTAR domain-containing protein</fullName>
    </submittedName>
</protein>
<dbReference type="RefSeq" id="WP_135269237.1">
    <property type="nucleotide sequence ID" value="NZ_CP038436.1"/>
</dbReference>
<dbReference type="PROSITE" id="PS50921">
    <property type="entry name" value="ANTAR"/>
    <property type="match status" value="1"/>
</dbReference>
<reference evidence="2 3" key="1">
    <citation type="submission" date="2019-03" db="EMBL/GenBank/DDBJ databases">
        <title>Three New Species of Nocardioides, Nocardioides euryhalodurans sp. nov., Nocardioides seonyuensis sp. nov. and Nocardioides eburneoflavus sp. nov. Iolated from Soil.</title>
        <authorList>
            <person name="Roh S.G."/>
            <person name="Lee C."/>
            <person name="Kim M.-K."/>
            <person name="Kim S.B."/>
        </authorList>
    </citation>
    <scope>NUCLEOTIDE SEQUENCE [LARGE SCALE GENOMIC DNA]</scope>
    <source>
        <strain evidence="2 3">MMS17-SY207-3</strain>
    </source>
</reference>
<accession>A0A4V1BMR1</accession>
<dbReference type="EMBL" id="CP038436">
    <property type="protein sequence ID" value="QBX57252.1"/>
    <property type="molecule type" value="Genomic_DNA"/>
</dbReference>
<dbReference type="Gene3D" id="1.10.10.10">
    <property type="entry name" value="Winged helix-like DNA-binding domain superfamily/Winged helix DNA-binding domain"/>
    <property type="match status" value="1"/>
</dbReference>
<evidence type="ECO:0000313" key="3">
    <source>
        <dbReference type="Proteomes" id="UP000294853"/>
    </source>
</evidence>
<dbReference type="SUPFAM" id="SSF52172">
    <property type="entry name" value="CheY-like"/>
    <property type="match status" value="1"/>
</dbReference>
<dbReference type="Pfam" id="PF03861">
    <property type="entry name" value="ANTAR"/>
    <property type="match status" value="1"/>
</dbReference>
<dbReference type="OrthoDB" id="3788519at2"/>